<evidence type="ECO:0000313" key="1">
    <source>
        <dbReference type="EMBL" id="APW60245.1"/>
    </source>
</evidence>
<protein>
    <submittedName>
        <fullName evidence="1">AsmA family protein</fullName>
    </submittedName>
</protein>
<dbReference type="RefSeq" id="WP_168189342.1">
    <property type="nucleotide sequence ID" value="NZ_CP019082.1"/>
</dbReference>
<proteinExistence type="predicted"/>
<organism evidence="1 2">
    <name type="scientific">Paludisphaera borealis</name>
    <dbReference type="NCBI Taxonomy" id="1387353"/>
    <lineage>
        <taxon>Bacteria</taxon>
        <taxon>Pseudomonadati</taxon>
        <taxon>Planctomycetota</taxon>
        <taxon>Planctomycetia</taxon>
        <taxon>Isosphaerales</taxon>
        <taxon>Isosphaeraceae</taxon>
        <taxon>Paludisphaera</taxon>
    </lineage>
</organism>
<name>A0A1U7CMS7_9BACT</name>
<reference evidence="2" key="1">
    <citation type="submission" date="2016-12" db="EMBL/GenBank/DDBJ databases">
        <title>Comparative genomics of four Isosphaeraceae planctomycetes: a common pool of plasmids and glycoside hydrolase genes.</title>
        <authorList>
            <person name="Ivanova A."/>
        </authorList>
    </citation>
    <scope>NUCLEOTIDE SEQUENCE [LARGE SCALE GENOMIC DNA]</scope>
    <source>
        <strain evidence="2">PX4</strain>
    </source>
</reference>
<accession>A0A1U7CMS7</accession>
<dbReference type="Proteomes" id="UP000186309">
    <property type="component" value="Chromosome"/>
</dbReference>
<dbReference type="InterPro" id="IPR052894">
    <property type="entry name" value="AsmA-related"/>
</dbReference>
<dbReference type="GO" id="GO:0005886">
    <property type="term" value="C:plasma membrane"/>
    <property type="evidence" value="ECO:0007669"/>
    <property type="project" value="TreeGrafter"/>
</dbReference>
<dbReference type="GO" id="GO:0090313">
    <property type="term" value="P:regulation of protein targeting to membrane"/>
    <property type="evidence" value="ECO:0007669"/>
    <property type="project" value="TreeGrafter"/>
</dbReference>
<dbReference type="AlphaFoldDB" id="A0A1U7CMS7"/>
<dbReference type="PANTHER" id="PTHR30441">
    <property type="entry name" value="DUF748 DOMAIN-CONTAINING PROTEIN"/>
    <property type="match status" value="1"/>
</dbReference>
<sequence>MKCRRFRRLMLIALGIALLPALVWGLIVVVAPTDWARVHLVSVIERASGRSVGLESLSICLGGGVDLVNLKIGAPGGLADPWLEAGNVHLDLSLPSLLFGKLDATDLEIENARLRVLRRADGSLELADLVRSSSPAPQSTASEPCGPSSLKFRLQGAEVQVVDEPTHSHVTLERVNGEGLWEDGKNINANLNGYVNEGPFQLTGSLDRTPGRPSFEGQFRADSVQLDDGMSILRYLVPVLAGTSTKVGGVLSMEMYLRGEGDTCERLRETLLGHGQITIDPIELEGTELLAEVERNIAIPRRSRVASLNSDFAVKNGRVTSKRLALNMAKTPLVITGWTDFDGRLDYRMSLEGLADRVPDRARRLLADLDVDLDGLSTLRLSGTVDDLTVSLTTPKPGPSSAVNHLLERQDKQRLKMIGQELRDKLFR</sequence>
<dbReference type="EMBL" id="CP019082">
    <property type="protein sequence ID" value="APW60245.1"/>
    <property type="molecule type" value="Genomic_DNA"/>
</dbReference>
<keyword evidence="2" id="KW-1185">Reference proteome</keyword>
<dbReference type="STRING" id="1387353.BSF38_01712"/>
<dbReference type="KEGG" id="pbor:BSF38_01712"/>
<gene>
    <name evidence="1" type="ORF">BSF38_01712</name>
</gene>
<evidence type="ECO:0000313" key="2">
    <source>
        <dbReference type="Proteomes" id="UP000186309"/>
    </source>
</evidence>
<dbReference type="PANTHER" id="PTHR30441:SF4">
    <property type="entry name" value="PROTEIN ASMA"/>
    <property type="match status" value="1"/>
</dbReference>